<keyword evidence="3" id="KW-0460">Magnesium</keyword>
<dbReference type="AlphaFoldDB" id="A0A9E8GE34"/>
<dbReference type="InterPro" id="IPR008949">
    <property type="entry name" value="Isoprenoid_synthase_dom_sf"/>
</dbReference>
<dbReference type="GO" id="GO:0016102">
    <property type="term" value="P:diterpenoid biosynthetic process"/>
    <property type="evidence" value="ECO:0007669"/>
    <property type="project" value="InterPro"/>
</dbReference>
<dbReference type="SUPFAM" id="SSF48576">
    <property type="entry name" value="Terpenoid synthases"/>
    <property type="match status" value="1"/>
</dbReference>
<reference evidence="7" key="1">
    <citation type="journal article" date="2022" name="Hortic Res">
        <title>Biogenesis of flavor-related linalool is diverged and genetically conserved in tree peony (Paeonia x suffruticosa).</title>
        <authorList>
            <person name="Li S."/>
            <person name="Zhang L."/>
            <person name="Sun M."/>
            <person name="Lv M."/>
            <person name="Yang Y."/>
            <person name="Xu W."/>
            <person name="Wang L."/>
        </authorList>
    </citation>
    <scope>NUCLEOTIDE SEQUENCE</scope>
</reference>
<accession>A0A9E8GE34</accession>
<evidence type="ECO:0000313" key="7">
    <source>
        <dbReference type="EMBL" id="UZT70949.1"/>
    </source>
</evidence>
<name>A0A9E8GE34_9MAGN</name>
<dbReference type="InterPro" id="IPR044814">
    <property type="entry name" value="Terpene_cyclase_plant_C1"/>
</dbReference>
<dbReference type="InterPro" id="IPR034741">
    <property type="entry name" value="Terpene_cyclase-like_1_C"/>
</dbReference>
<feature type="domain" description="Terpene synthase metal-binding" evidence="6">
    <location>
        <begin position="278"/>
        <end position="516"/>
    </location>
</feature>
<sequence length="578" mass="66262">MELVSSSIFGSAWLDCHGMRQELASPSLTITSKSNELNINHQRRSAHYHPSIWEPKTIESLSTPYTYEFYATRLEELKRNTATQLKSTRDPCLKLKLVDSMQRLGVAYHFGEEIEEVVDDLAHLETSYDLYATALRFRLLRQHSRLVSSDVFDKFRSTEGRFMDSLRHDLGGILSLYEASHLAMEGEDDLEEAKNFSAKHLKSSIGKLETSLAEQVQLSMDIPLHWRTPRVEARKFIDIYQRDNTRSSVLLELAKLDFNLVQSVYQTELKELSRWWTDLGFKEKLSFSRDRLVENYLWATGIICEPHFSRCRKGLTKFVCILTAIDDIYDVYGSLDELERFTNAVYRWDVKAIGDLPEYMKICYLAMLNFAHEMSTDILKDAGINILPYIKKEWATLCSSYLVEARWFSIKYTPTVEEYLQNGCTSVGGHAAMVHAYFLTGCTIKDNWLDCLKHGSEHIHWSSLITRLSDDLGTSKAEIQRGDVAKSIQCYMTEESMSEEEARDHIKSLITDSWKKMNGESVKDSIPKAIVNMSMNMARTAQCIFQHGDGIGTSTGVTEDRLTSLLVNPIPINQKQVY</sequence>
<dbReference type="PANTHER" id="PTHR31225:SF98">
    <property type="entry name" value="TERPENE SYNTHASE 9-RELATED"/>
    <property type="match status" value="1"/>
</dbReference>
<evidence type="ECO:0000259" key="5">
    <source>
        <dbReference type="Pfam" id="PF01397"/>
    </source>
</evidence>
<evidence type="ECO:0000256" key="3">
    <source>
        <dbReference type="ARBA" id="ARBA00022842"/>
    </source>
</evidence>
<dbReference type="SFLD" id="SFLDG01019">
    <property type="entry name" value="Terpene_Cyclase_Like_1_C_Termi"/>
    <property type="match status" value="1"/>
</dbReference>
<dbReference type="Pfam" id="PF01397">
    <property type="entry name" value="Terpene_synth"/>
    <property type="match status" value="1"/>
</dbReference>
<dbReference type="Gene3D" id="1.10.600.10">
    <property type="entry name" value="Farnesyl Diphosphate Synthase"/>
    <property type="match status" value="1"/>
</dbReference>
<dbReference type="InterPro" id="IPR008930">
    <property type="entry name" value="Terpenoid_cyclase/PrenylTrfase"/>
</dbReference>
<evidence type="ECO:0000259" key="6">
    <source>
        <dbReference type="Pfam" id="PF03936"/>
    </source>
</evidence>
<dbReference type="PANTHER" id="PTHR31225">
    <property type="entry name" value="OS04G0344100 PROTEIN-RELATED"/>
    <property type="match status" value="1"/>
</dbReference>
<dbReference type="GO" id="GO:0000287">
    <property type="term" value="F:magnesium ion binding"/>
    <property type="evidence" value="ECO:0007669"/>
    <property type="project" value="InterPro"/>
</dbReference>
<dbReference type="FunFam" id="1.10.600.10:FF:000007">
    <property type="entry name" value="Isoprene synthase, chloroplastic"/>
    <property type="match status" value="1"/>
</dbReference>
<keyword evidence="2" id="KW-0479">Metal-binding</keyword>
<dbReference type="Pfam" id="PF03936">
    <property type="entry name" value="Terpene_synth_C"/>
    <property type="match status" value="1"/>
</dbReference>
<dbReference type="Gene3D" id="1.50.10.130">
    <property type="entry name" value="Terpene synthase, N-terminal domain"/>
    <property type="match status" value="1"/>
</dbReference>
<evidence type="ECO:0000256" key="1">
    <source>
        <dbReference type="ARBA" id="ARBA00001946"/>
    </source>
</evidence>
<keyword evidence="4" id="KW-0456">Lyase</keyword>
<evidence type="ECO:0000256" key="4">
    <source>
        <dbReference type="ARBA" id="ARBA00023239"/>
    </source>
</evidence>
<comment type="cofactor">
    <cofactor evidence="1">
        <name>Mg(2+)</name>
        <dbReference type="ChEBI" id="CHEBI:18420"/>
    </cofactor>
</comment>
<dbReference type="SFLD" id="SFLDS00005">
    <property type="entry name" value="Isoprenoid_Synthase_Type_I"/>
    <property type="match status" value="1"/>
</dbReference>
<dbReference type="EMBL" id="OM316809">
    <property type="protein sequence ID" value="UZT70949.1"/>
    <property type="molecule type" value="mRNA"/>
</dbReference>
<dbReference type="FunFam" id="1.50.10.130:FF:000001">
    <property type="entry name" value="Isoprene synthase, chloroplastic"/>
    <property type="match status" value="1"/>
</dbReference>
<protein>
    <submittedName>
        <fullName evidence="7">Terpene synthase 4</fullName>
    </submittedName>
</protein>
<dbReference type="SMR" id="A0A9E8GE34"/>
<feature type="domain" description="Terpene synthase N-terminal" evidence="5">
    <location>
        <begin position="53"/>
        <end position="217"/>
    </location>
</feature>
<dbReference type="InterPro" id="IPR005630">
    <property type="entry name" value="Terpene_synthase_metal-bd"/>
</dbReference>
<dbReference type="InterPro" id="IPR036965">
    <property type="entry name" value="Terpene_synth_N_sf"/>
</dbReference>
<evidence type="ECO:0000256" key="2">
    <source>
        <dbReference type="ARBA" id="ARBA00022723"/>
    </source>
</evidence>
<dbReference type="CDD" id="cd00684">
    <property type="entry name" value="Terpene_cyclase_plant_C1"/>
    <property type="match status" value="1"/>
</dbReference>
<dbReference type="InterPro" id="IPR001906">
    <property type="entry name" value="Terpene_synth_N"/>
</dbReference>
<dbReference type="GO" id="GO:0010333">
    <property type="term" value="F:terpene synthase activity"/>
    <property type="evidence" value="ECO:0007669"/>
    <property type="project" value="InterPro"/>
</dbReference>
<dbReference type="SUPFAM" id="SSF48239">
    <property type="entry name" value="Terpenoid cyclases/Protein prenyltransferases"/>
    <property type="match status" value="1"/>
</dbReference>
<proteinExistence type="evidence at transcript level"/>
<organism evidence="7">
    <name type="scientific">Paeonia delavayi</name>
    <name type="common">Delavay's tree peony</name>
    <dbReference type="NCBI Taxonomy" id="40707"/>
    <lineage>
        <taxon>Eukaryota</taxon>
        <taxon>Viridiplantae</taxon>
        <taxon>Streptophyta</taxon>
        <taxon>Embryophyta</taxon>
        <taxon>Tracheophyta</taxon>
        <taxon>Spermatophyta</taxon>
        <taxon>Magnoliopsida</taxon>
        <taxon>eudicotyledons</taxon>
        <taxon>Gunneridae</taxon>
        <taxon>Pentapetalae</taxon>
        <taxon>Saxifragales</taxon>
        <taxon>Paeoniaceae</taxon>
        <taxon>Paeonia</taxon>
    </lineage>
</organism>
<dbReference type="InterPro" id="IPR050148">
    <property type="entry name" value="Terpene_synthase-like"/>
</dbReference>